<dbReference type="GO" id="GO:0004135">
    <property type="term" value="F:amylo-alpha-1,6-glucosidase activity"/>
    <property type="evidence" value="ECO:0007669"/>
    <property type="project" value="InterPro"/>
</dbReference>
<protein>
    <submittedName>
        <fullName evidence="5">Glycogen debranching enzyme GlgX</fullName>
    </submittedName>
</protein>
<keyword evidence="6" id="KW-1185">Reference proteome</keyword>
<evidence type="ECO:0000313" key="6">
    <source>
        <dbReference type="Proteomes" id="UP000275281"/>
    </source>
</evidence>
<dbReference type="InterPro" id="IPR011837">
    <property type="entry name" value="Glycogen_debranch_GlgX"/>
</dbReference>
<dbReference type="InterPro" id="IPR017853">
    <property type="entry name" value="GH"/>
</dbReference>
<comment type="similarity">
    <text evidence="1">Belongs to the glycosyl hydrolase 13 family.</text>
</comment>
<keyword evidence="2" id="KW-0378">Hydrolase</keyword>
<dbReference type="GO" id="GO:0005980">
    <property type="term" value="P:glycogen catabolic process"/>
    <property type="evidence" value="ECO:0007669"/>
    <property type="project" value="InterPro"/>
</dbReference>
<dbReference type="PANTHER" id="PTHR43002">
    <property type="entry name" value="GLYCOGEN DEBRANCHING ENZYME"/>
    <property type="match status" value="1"/>
</dbReference>
<gene>
    <name evidence="5" type="primary">glgX</name>
    <name evidence="5" type="ORF">DRW07_05015</name>
</gene>
<dbReference type="SMART" id="SM00642">
    <property type="entry name" value="Aamy"/>
    <property type="match status" value="1"/>
</dbReference>
<dbReference type="InterPro" id="IPR013780">
    <property type="entry name" value="Glyco_hydro_b"/>
</dbReference>
<keyword evidence="3" id="KW-0326">Glycosidase</keyword>
<dbReference type="InterPro" id="IPR013783">
    <property type="entry name" value="Ig-like_fold"/>
</dbReference>
<organism evidence="5 6">
    <name type="scientific">Alteromonas sediminis</name>
    <dbReference type="NCBI Taxonomy" id="2259342"/>
    <lineage>
        <taxon>Bacteria</taxon>
        <taxon>Pseudomonadati</taxon>
        <taxon>Pseudomonadota</taxon>
        <taxon>Gammaproteobacteria</taxon>
        <taxon>Alteromonadales</taxon>
        <taxon>Alteromonadaceae</taxon>
        <taxon>Alteromonas/Salinimonas group</taxon>
        <taxon>Alteromonas</taxon>
    </lineage>
</organism>
<dbReference type="InterPro" id="IPR044505">
    <property type="entry name" value="GlgX_Isoamylase_N_E_set"/>
</dbReference>
<dbReference type="Pfam" id="PF00128">
    <property type="entry name" value="Alpha-amylase"/>
    <property type="match status" value="1"/>
</dbReference>
<feature type="domain" description="Glycosyl hydrolase family 13 catalytic" evidence="4">
    <location>
        <begin position="156"/>
        <end position="556"/>
    </location>
</feature>
<evidence type="ECO:0000256" key="2">
    <source>
        <dbReference type="ARBA" id="ARBA00022801"/>
    </source>
</evidence>
<dbReference type="InterPro" id="IPR014756">
    <property type="entry name" value="Ig_E-set"/>
</dbReference>
<dbReference type="CDD" id="cd02856">
    <property type="entry name" value="E_set_GDE_Isoamylase_N"/>
    <property type="match status" value="1"/>
</dbReference>
<accession>A0A3N5Y652</accession>
<dbReference type="NCBIfam" id="TIGR02100">
    <property type="entry name" value="glgX_debranch"/>
    <property type="match status" value="1"/>
</dbReference>
<proteinExistence type="inferred from homology"/>
<dbReference type="CDD" id="cd11326">
    <property type="entry name" value="AmyAc_Glg_debranch"/>
    <property type="match status" value="1"/>
</dbReference>
<comment type="caution">
    <text evidence="5">The sequence shown here is derived from an EMBL/GenBank/DDBJ whole genome shotgun (WGS) entry which is preliminary data.</text>
</comment>
<dbReference type="EMBL" id="RPOK01000001">
    <property type="protein sequence ID" value="RPJ68756.1"/>
    <property type="molecule type" value="Genomic_DNA"/>
</dbReference>
<dbReference type="RefSeq" id="WP_124026756.1">
    <property type="nucleotide sequence ID" value="NZ_JBHRSN010000005.1"/>
</dbReference>
<dbReference type="Gene3D" id="2.60.40.10">
    <property type="entry name" value="Immunoglobulins"/>
    <property type="match status" value="1"/>
</dbReference>
<reference evidence="5 6" key="1">
    <citation type="submission" date="2018-11" db="EMBL/GenBank/DDBJ databases">
        <authorList>
            <person name="Ye M.-Q."/>
            <person name="Du Z.-J."/>
        </authorList>
    </citation>
    <scope>NUCLEOTIDE SEQUENCE [LARGE SCALE GENOMIC DNA]</scope>
    <source>
        <strain evidence="5 6">U0105</strain>
    </source>
</reference>
<dbReference type="Pfam" id="PF02922">
    <property type="entry name" value="CBM_48"/>
    <property type="match status" value="1"/>
</dbReference>
<dbReference type="Proteomes" id="UP000275281">
    <property type="component" value="Unassembled WGS sequence"/>
</dbReference>
<evidence type="ECO:0000256" key="3">
    <source>
        <dbReference type="ARBA" id="ARBA00023295"/>
    </source>
</evidence>
<name>A0A3N5Y652_9ALTE</name>
<dbReference type="SUPFAM" id="SSF51445">
    <property type="entry name" value="(Trans)glycosidases"/>
    <property type="match status" value="1"/>
</dbReference>
<evidence type="ECO:0000259" key="4">
    <source>
        <dbReference type="SMART" id="SM00642"/>
    </source>
</evidence>
<dbReference type="OrthoDB" id="3236218at2"/>
<dbReference type="SUPFAM" id="SSF81296">
    <property type="entry name" value="E set domains"/>
    <property type="match status" value="1"/>
</dbReference>
<dbReference type="Gene3D" id="3.20.20.80">
    <property type="entry name" value="Glycosidases"/>
    <property type="match status" value="1"/>
</dbReference>
<dbReference type="Gene3D" id="2.60.40.1180">
    <property type="entry name" value="Golgi alpha-mannosidase II"/>
    <property type="match status" value="1"/>
</dbReference>
<dbReference type="SUPFAM" id="SSF51011">
    <property type="entry name" value="Glycosyl hydrolase domain"/>
    <property type="match status" value="1"/>
</dbReference>
<evidence type="ECO:0000313" key="5">
    <source>
        <dbReference type="EMBL" id="RPJ68756.1"/>
    </source>
</evidence>
<sequence>MGITASSGFPYPLGASVTANGVNFAVTCYHAEAVYVCLFHQDTEELLARHLLPAKTGDVWHGEIAGVPVGQLYGYEVARKKDDKNARRLLIDPYAKRLSRPQQYIARQYSENSQFMIAKSVVVDNNADNISQRPEKVAVRASKRIIYEAHVKGLSQRHPDVPEQERGTYLGASHPAVINHIKQLGVTCVQFMPLFAFMPEPYITAKGLTNYWGYNPFTFFAPEPRYAVSNALQECRQMVDAYHAAGIEVILDVVFNHTAEGGEDGPNLSFRGLLTDEVYLKIKDKTGKQHYANYSGCGNTVDTSHPFMFNYILDAMRFWLTEMRVDGFRFDLAPCVGREPHSFNRHSGLIKAMLQDPTIKQAVLIAEPWDMGPDGYQLGAFPYPWFEVNDKFRDTVRAFWRGDAGLIGDFATRIMGSRDCFHKHSRPVVSSINNITYHDGFTLHDLVTYNEKHNLANGEENRDGHSHNLSWNCGVEGETQDSKIIALREKQKRNLFATLLLSQGTPHMVAGDEMGRTQLGNNNAYCQDNDMSWLQWELDKTKQDFMDFCKTVIALRQSSQLLGNLHLEDDTFTDYTNADFVNWYKPDGTDKASEDWQIKHNRAFALELRCADAYKEENEHWLICVNASDNDVRFHLPTLPQGGGWHLRLDTRYSTIAEQPHVCMQQVFLQQGKSLVLFSYQQPLTKLP</sequence>
<evidence type="ECO:0000256" key="1">
    <source>
        <dbReference type="ARBA" id="ARBA00008061"/>
    </source>
</evidence>
<dbReference type="InterPro" id="IPR004193">
    <property type="entry name" value="Glyco_hydro_13_N"/>
</dbReference>
<dbReference type="InterPro" id="IPR006047">
    <property type="entry name" value="GH13_cat_dom"/>
</dbReference>
<dbReference type="AlphaFoldDB" id="A0A3N5Y652"/>